<dbReference type="Proteomes" id="UP001295469">
    <property type="component" value="Chromosome C01"/>
</dbReference>
<sequence length="74" mass="8428">MGSYKCSKCGRTMLCQNWVLIMGLPYQTDRLHCCWLTGVAKDNANVLRLLSINRRILMKCFQNGTESVDDPCRG</sequence>
<dbReference type="EMBL" id="HG994365">
    <property type="protein sequence ID" value="CAF2068984.1"/>
    <property type="molecule type" value="Genomic_DNA"/>
</dbReference>
<dbReference type="AlphaFoldDB" id="A0A816R720"/>
<protein>
    <submittedName>
        <fullName evidence="1">(rape) hypothetical protein</fullName>
    </submittedName>
</protein>
<gene>
    <name evidence="1" type="ORF">DARMORV10_C01P09270.1</name>
</gene>
<name>A0A816R720_BRANA</name>
<accession>A0A816R720</accession>
<organism evidence="1">
    <name type="scientific">Brassica napus</name>
    <name type="common">Rape</name>
    <dbReference type="NCBI Taxonomy" id="3708"/>
    <lineage>
        <taxon>Eukaryota</taxon>
        <taxon>Viridiplantae</taxon>
        <taxon>Streptophyta</taxon>
        <taxon>Embryophyta</taxon>
        <taxon>Tracheophyta</taxon>
        <taxon>Spermatophyta</taxon>
        <taxon>Magnoliopsida</taxon>
        <taxon>eudicotyledons</taxon>
        <taxon>Gunneridae</taxon>
        <taxon>Pentapetalae</taxon>
        <taxon>rosids</taxon>
        <taxon>malvids</taxon>
        <taxon>Brassicales</taxon>
        <taxon>Brassicaceae</taxon>
        <taxon>Brassiceae</taxon>
        <taxon>Brassica</taxon>
    </lineage>
</organism>
<evidence type="ECO:0000313" key="1">
    <source>
        <dbReference type="EMBL" id="CAF2068984.1"/>
    </source>
</evidence>
<proteinExistence type="predicted"/>
<reference evidence="1" key="1">
    <citation type="submission" date="2021-01" db="EMBL/GenBank/DDBJ databases">
        <authorList>
            <consortium name="Genoscope - CEA"/>
            <person name="William W."/>
        </authorList>
    </citation>
    <scope>NUCLEOTIDE SEQUENCE</scope>
</reference>